<keyword evidence="9" id="KW-0675">Receptor</keyword>
<dbReference type="InterPro" id="IPR003599">
    <property type="entry name" value="Ig_sub"/>
</dbReference>
<feature type="chain" id="PRO_5003455107" evidence="14">
    <location>
        <begin position="19"/>
        <end position="512"/>
    </location>
</feature>
<dbReference type="FunFam" id="2.60.40.10:FF:001308">
    <property type="entry name" value="Fc receptor like 4"/>
    <property type="match status" value="1"/>
</dbReference>
<dbReference type="Pfam" id="PF13927">
    <property type="entry name" value="Ig_3"/>
    <property type="match status" value="1"/>
</dbReference>
<dbReference type="STRING" id="9785.ENSLAFP00000011209"/>
<dbReference type="AlphaFoldDB" id="G3TB79"/>
<dbReference type="InterPro" id="IPR007110">
    <property type="entry name" value="Ig-like_dom"/>
</dbReference>
<dbReference type="SUPFAM" id="SSF48726">
    <property type="entry name" value="Immunoglobulin"/>
    <property type="match status" value="4"/>
</dbReference>
<name>G3TB79_LOXAF</name>
<evidence type="ECO:0000313" key="16">
    <source>
        <dbReference type="Ensembl" id="ENSLAFP00000011209.3"/>
    </source>
</evidence>
<evidence type="ECO:0000256" key="7">
    <source>
        <dbReference type="ARBA" id="ARBA00023136"/>
    </source>
</evidence>
<dbReference type="CDD" id="cd00096">
    <property type="entry name" value="Ig"/>
    <property type="match status" value="1"/>
</dbReference>
<evidence type="ECO:0000256" key="13">
    <source>
        <dbReference type="SAM" id="Phobius"/>
    </source>
</evidence>
<keyword evidence="3 13" id="KW-0812">Transmembrane</keyword>
<dbReference type="InterPro" id="IPR013783">
    <property type="entry name" value="Ig-like_fold"/>
</dbReference>
<evidence type="ECO:0000256" key="12">
    <source>
        <dbReference type="SAM" id="MobiDB-lite"/>
    </source>
</evidence>
<protein>
    <submittedName>
        <fullName evidence="16">Fc receptor like 4</fullName>
    </submittedName>
</protein>
<dbReference type="GO" id="GO:0009897">
    <property type="term" value="C:external side of plasma membrane"/>
    <property type="evidence" value="ECO:0007669"/>
    <property type="project" value="TreeGrafter"/>
</dbReference>
<feature type="domain" description="Ig-like" evidence="15">
    <location>
        <begin position="281"/>
        <end position="372"/>
    </location>
</feature>
<evidence type="ECO:0000256" key="8">
    <source>
        <dbReference type="ARBA" id="ARBA00023157"/>
    </source>
</evidence>
<dbReference type="OMA" id="YQHYWRE"/>
<gene>
    <name evidence="16" type="primary">FCRL4</name>
</gene>
<evidence type="ECO:0000256" key="5">
    <source>
        <dbReference type="ARBA" id="ARBA00022737"/>
    </source>
</evidence>
<dbReference type="PANTHER" id="PTHR11481:SF64">
    <property type="entry name" value="FC RECEPTOR-LIKE PROTEIN 4"/>
    <property type="match status" value="1"/>
</dbReference>
<dbReference type="FunCoup" id="G3TB79">
    <property type="interactions" value="9"/>
</dbReference>
<evidence type="ECO:0000256" key="6">
    <source>
        <dbReference type="ARBA" id="ARBA00022989"/>
    </source>
</evidence>
<evidence type="ECO:0000313" key="17">
    <source>
        <dbReference type="Proteomes" id="UP000007646"/>
    </source>
</evidence>
<dbReference type="eggNOG" id="ENOG502S65W">
    <property type="taxonomic scope" value="Eukaryota"/>
</dbReference>
<dbReference type="Gene3D" id="2.60.40.10">
    <property type="entry name" value="Immunoglobulins"/>
    <property type="match status" value="4"/>
</dbReference>
<proteinExistence type="predicted"/>
<feature type="domain" description="Ig-like" evidence="15">
    <location>
        <begin position="98"/>
        <end position="163"/>
    </location>
</feature>
<evidence type="ECO:0000256" key="10">
    <source>
        <dbReference type="ARBA" id="ARBA00023180"/>
    </source>
</evidence>
<evidence type="ECO:0000256" key="9">
    <source>
        <dbReference type="ARBA" id="ARBA00023170"/>
    </source>
</evidence>
<keyword evidence="4 14" id="KW-0732">Signal</keyword>
<evidence type="ECO:0000256" key="11">
    <source>
        <dbReference type="ARBA" id="ARBA00023319"/>
    </source>
</evidence>
<keyword evidence="2" id="KW-1003">Cell membrane</keyword>
<evidence type="ECO:0000256" key="1">
    <source>
        <dbReference type="ARBA" id="ARBA00004251"/>
    </source>
</evidence>
<dbReference type="GO" id="GO:0007166">
    <property type="term" value="P:cell surface receptor signaling pathway"/>
    <property type="evidence" value="ECO:0007669"/>
    <property type="project" value="TreeGrafter"/>
</dbReference>
<dbReference type="SMART" id="SM00409">
    <property type="entry name" value="IG"/>
    <property type="match status" value="4"/>
</dbReference>
<comment type="subcellular location">
    <subcellularLocation>
        <location evidence="1">Cell membrane</location>
        <topology evidence="1">Single-pass type I membrane protein</topology>
    </subcellularLocation>
</comment>
<sequence>MLLWVSLLVLAPVSGKIAAPPRPVISLQPPWTPVFQGETVLLTCGGFGFYAPGKTTWYSKLSEKETPGNTLKVHTSGQYRCQTQDSPPSSPVYLQFYSASLILQSPHSVFEGDTLVLRCQKRGKEKLMAVKYFLNGNFLSHSNESLQFLIPRASSKNSGSYTCIGYEDKKYLLKSANKIIRVQELFPLPKLKATASQPTDGNPVNLSCHTQLHPERLHTPLHFSFFRDKGVILSNWSRSPELQIPSVWSEDSGRYWCEARTANLSVRKCSLPLRIQVQRVPVSGVLMETRPPGGQAVEGEKLVLVCSMAEGTGDTTFSWHRENMNETVGRTSQRSQRAEMQIPVISESDAGEYYCAADNGFGPIQSEVMNITVRRTVRNRSDLIAAGIAGGLLGILLLPVALPFYLWLSRKSAGDGSLGDTTRTLPTPVPGQPPYSTSPVPVEPQPWYENVHHREGNSLYSEIQIFQLGEEEEANTARTSSKYKDASVVYSEVKTQLPDDSAGQVISKDEES</sequence>
<keyword evidence="10" id="KW-0325">Glycoprotein</keyword>
<organism evidence="16 17">
    <name type="scientific">Loxodonta africana</name>
    <name type="common">African elephant</name>
    <dbReference type="NCBI Taxonomy" id="9785"/>
    <lineage>
        <taxon>Eukaryota</taxon>
        <taxon>Metazoa</taxon>
        <taxon>Chordata</taxon>
        <taxon>Craniata</taxon>
        <taxon>Vertebrata</taxon>
        <taxon>Euteleostomi</taxon>
        <taxon>Mammalia</taxon>
        <taxon>Eutheria</taxon>
        <taxon>Afrotheria</taxon>
        <taxon>Proboscidea</taxon>
        <taxon>Elephantidae</taxon>
        <taxon>Loxodonta</taxon>
    </lineage>
</organism>
<dbReference type="InParanoid" id="G3TB79"/>
<reference evidence="16 17" key="1">
    <citation type="submission" date="2009-06" db="EMBL/GenBank/DDBJ databases">
        <title>The Genome Sequence of Loxodonta africana (African elephant).</title>
        <authorList>
            <person name="Di Palma F."/>
            <person name="Heiman D."/>
            <person name="Young S."/>
            <person name="Johnson J."/>
            <person name="Lander E.S."/>
            <person name="Lindblad-Toh K."/>
        </authorList>
    </citation>
    <scope>NUCLEOTIDE SEQUENCE [LARGE SCALE GENOMIC DNA]</scope>
    <source>
        <strain evidence="16 17">Isolate ISIS603380</strain>
    </source>
</reference>
<reference evidence="16" key="2">
    <citation type="submission" date="2025-08" db="UniProtKB">
        <authorList>
            <consortium name="Ensembl"/>
        </authorList>
    </citation>
    <scope>IDENTIFICATION</scope>
    <source>
        <strain evidence="16">Isolate ISIS603380</strain>
    </source>
</reference>
<feature type="domain" description="Ig-like" evidence="15">
    <location>
        <begin position="189"/>
        <end position="267"/>
    </location>
</feature>
<feature type="region of interest" description="Disordered" evidence="12">
    <location>
        <begin position="416"/>
        <end position="440"/>
    </location>
</feature>
<evidence type="ECO:0000256" key="4">
    <source>
        <dbReference type="ARBA" id="ARBA00022729"/>
    </source>
</evidence>
<dbReference type="GO" id="GO:0006955">
    <property type="term" value="P:immune response"/>
    <property type="evidence" value="ECO:0007669"/>
    <property type="project" value="TreeGrafter"/>
</dbReference>
<feature type="domain" description="Ig-like" evidence="15">
    <location>
        <begin position="23"/>
        <end position="93"/>
    </location>
</feature>
<feature type="signal peptide" evidence="14">
    <location>
        <begin position="1"/>
        <end position="18"/>
    </location>
</feature>
<keyword evidence="11" id="KW-0393">Immunoglobulin domain</keyword>
<evidence type="ECO:0000256" key="14">
    <source>
        <dbReference type="SAM" id="SignalP"/>
    </source>
</evidence>
<evidence type="ECO:0000256" key="3">
    <source>
        <dbReference type="ARBA" id="ARBA00022692"/>
    </source>
</evidence>
<reference evidence="16" key="3">
    <citation type="submission" date="2025-09" db="UniProtKB">
        <authorList>
            <consortium name="Ensembl"/>
        </authorList>
    </citation>
    <scope>IDENTIFICATION</scope>
    <source>
        <strain evidence="16">Isolate ISIS603380</strain>
    </source>
</reference>
<dbReference type="Proteomes" id="UP000007646">
    <property type="component" value="Unassembled WGS sequence"/>
</dbReference>
<dbReference type="Pfam" id="PF13895">
    <property type="entry name" value="Ig_2"/>
    <property type="match status" value="2"/>
</dbReference>
<dbReference type="GO" id="GO:0004888">
    <property type="term" value="F:transmembrane signaling receptor activity"/>
    <property type="evidence" value="ECO:0007669"/>
    <property type="project" value="TreeGrafter"/>
</dbReference>
<feature type="transmembrane region" description="Helical" evidence="13">
    <location>
        <begin position="383"/>
        <end position="408"/>
    </location>
</feature>
<dbReference type="Ensembl" id="ENSLAFT00000013393.3">
    <property type="protein sequence ID" value="ENSLAFP00000011209.3"/>
    <property type="gene ID" value="ENSLAFG00000013393.3"/>
</dbReference>
<dbReference type="GeneTree" id="ENSGT01050000244808"/>
<keyword evidence="5" id="KW-0677">Repeat</keyword>
<evidence type="ECO:0000256" key="2">
    <source>
        <dbReference type="ARBA" id="ARBA00022475"/>
    </source>
</evidence>
<dbReference type="PANTHER" id="PTHR11481">
    <property type="entry name" value="IMMUNOGLOBULIN FC RECEPTOR"/>
    <property type="match status" value="1"/>
</dbReference>
<dbReference type="SMART" id="SM00408">
    <property type="entry name" value="IGc2"/>
    <property type="match status" value="2"/>
</dbReference>
<evidence type="ECO:0000259" key="15">
    <source>
        <dbReference type="PROSITE" id="PS50835"/>
    </source>
</evidence>
<dbReference type="InterPro" id="IPR003598">
    <property type="entry name" value="Ig_sub2"/>
</dbReference>
<accession>G3TB79</accession>
<dbReference type="HOGENOM" id="CLU_023383_7_1_1"/>
<dbReference type="InterPro" id="IPR036179">
    <property type="entry name" value="Ig-like_dom_sf"/>
</dbReference>
<dbReference type="InterPro" id="IPR050488">
    <property type="entry name" value="Ig_Fc_receptor"/>
</dbReference>
<keyword evidence="8" id="KW-1015">Disulfide bond</keyword>
<keyword evidence="7 13" id="KW-0472">Membrane</keyword>
<dbReference type="PROSITE" id="PS50835">
    <property type="entry name" value="IG_LIKE"/>
    <property type="match status" value="4"/>
</dbReference>
<keyword evidence="6 13" id="KW-1133">Transmembrane helix</keyword>
<keyword evidence="17" id="KW-1185">Reference proteome</keyword>